<dbReference type="SMART" id="SM00579">
    <property type="entry name" value="FBD"/>
    <property type="match status" value="1"/>
</dbReference>
<accession>A0AAD8RM47</accession>
<dbReference type="InterPro" id="IPR006566">
    <property type="entry name" value="FBD"/>
</dbReference>
<protein>
    <recommendedName>
        <fullName evidence="1">FBD domain-containing protein</fullName>
    </recommendedName>
</protein>
<reference evidence="2" key="1">
    <citation type="submission" date="2023-07" db="EMBL/GenBank/DDBJ databases">
        <title>A chromosome-level genome assembly of Lolium multiflorum.</title>
        <authorList>
            <person name="Chen Y."/>
            <person name="Copetti D."/>
            <person name="Kolliker R."/>
            <person name="Studer B."/>
        </authorList>
    </citation>
    <scope>NUCLEOTIDE SEQUENCE</scope>
    <source>
        <strain evidence="2">02402/16</strain>
        <tissue evidence="2">Leaf</tissue>
    </source>
</reference>
<dbReference type="Pfam" id="PF24758">
    <property type="entry name" value="LRR_At5g56370"/>
    <property type="match status" value="1"/>
</dbReference>
<keyword evidence="3" id="KW-1185">Reference proteome</keyword>
<feature type="domain" description="FBD" evidence="1">
    <location>
        <begin position="79"/>
        <end position="150"/>
    </location>
</feature>
<sequence>MDISTRLVFGSTVIQGLHVHGLAMVVRNVKILALRMEPLSLDVLIELMRCFPCLEKLYIQRWSTREKNLWRRKHRELIKCFDIRLKTIVISTYVGLWSEVNFATFFVLNAKLLELMVFEVNCTDEEFISKEQKKLQLDNRASRGAQFHFTTDRCLRGRLDIDHVRDLDLADPVIRRC</sequence>
<evidence type="ECO:0000313" key="3">
    <source>
        <dbReference type="Proteomes" id="UP001231189"/>
    </source>
</evidence>
<evidence type="ECO:0000313" key="2">
    <source>
        <dbReference type="EMBL" id="KAK1627142.1"/>
    </source>
</evidence>
<dbReference type="InterPro" id="IPR055302">
    <property type="entry name" value="F-box_dom-containing"/>
</dbReference>
<gene>
    <name evidence="2" type="ORF">QYE76_001457</name>
</gene>
<dbReference type="Pfam" id="PF08387">
    <property type="entry name" value="FBD"/>
    <property type="match status" value="1"/>
</dbReference>
<name>A0AAD8RM47_LOLMU</name>
<dbReference type="Proteomes" id="UP001231189">
    <property type="component" value="Unassembled WGS sequence"/>
</dbReference>
<evidence type="ECO:0000259" key="1">
    <source>
        <dbReference type="SMART" id="SM00579"/>
    </source>
</evidence>
<dbReference type="PANTHER" id="PTHR32141">
    <property type="match status" value="1"/>
</dbReference>
<dbReference type="AlphaFoldDB" id="A0AAD8RM47"/>
<proteinExistence type="predicted"/>
<comment type="caution">
    <text evidence="2">The sequence shown here is derived from an EMBL/GenBank/DDBJ whole genome shotgun (WGS) entry which is preliminary data.</text>
</comment>
<dbReference type="PANTHER" id="PTHR32141:SF123">
    <property type="entry name" value="F-BOX DOMAIN-CONTAINING PROTEIN"/>
    <property type="match status" value="1"/>
</dbReference>
<dbReference type="EMBL" id="JAUUTY010000005">
    <property type="protein sequence ID" value="KAK1627142.1"/>
    <property type="molecule type" value="Genomic_DNA"/>
</dbReference>
<dbReference type="InterPro" id="IPR055411">
    <property type="entry name" value="LRR_FXL15/At3g58940/PEG3-like"/>
</dbReference>
<organism evidence="2 3">
    <name type="scientific">Lolium multiflorum</name>
    <name type="common">Italian ryegrass</name>
    <name type="synonym">Lolium perenne subsp. multiflorum</name>
    <dbReference type="NCBI Taxonomy" id="4521"/>
    <lineage>
        <taxon>Eukaryota</taxon>
        <taxon>Viridiplantae</taxon>
        <taxon>Streptophyta</taxon>
        <taxon>Embryophyta</taxon>
        <taxon>Tracheophyta</taxon>
        <taxon>Spermatophyta</taxon>
        <taxon>Magnoliopsida</taxon>
        <taxon>Liliopsida</taxon>
        <taxon>Poales</taxon>
        <taxon>Poaceae</taxon>
        <taxon>BOP clade</taxon>
        <taxon>Pooideae</taxon>
        <taxon>Poodae</taxon>
        <taxon>Poeae</taxon>
        <taxon>Poeae Chloroplast Group 2 (Poeae type)</taxon>
        <taxon>Loliodinae</taxon>
        <taxon>Loliinae</taxon>
        <taxon>Lolium</taxon>
    </lineage>
</organism>